<feature type="compositionally biased region" description="Low complexity" evidence="1">
    <location>
        <begin position="58"/>
        <end position="89"/>
    </location>
</feature>
<keyword evidence="2" id="KW-1133">Transmembrane helix</keyword>
<name>A0ABR6YTF2_9FIRM</name>
<dbReference type="SUPFAM" id="SSF88713">
    <property type="entry name" value="Glycoside hydrolase/deacetylase"/>
    <property type="match status" value="1"/>
</dbReference>
<dbReference type="RefSeq" id="WP_186893149.1">
    <property type="nucleotide sequence ID" value="NZ_WJBE01000002.1"/>
</dbReference>
<gene>
    <name evidence="4" type="ORF">GH811_02475</name>
</gene>
<dbReference type="Gene3D" id="3.20.20.370">
    <property type="entry name" value="Glycoside hydrolase/deacetylase"/>
    <property type="match status" value="1"/>
</dbReference>
<keyword evidence="2" id="KW-0472">Membrane</keyword>
<feature type="region of interest" description="Disordered" evidence="1">
    <location>
        <begin position="58"/>
        <end position="91"/>
    </location>
</feature>
<dbReference type="Pfam" id="PF01522">
    <property type="entry name" value="Polysacc_deac_1"/>
    <property type="match status" value="1"/>
</dbReference>
<evidence type="ECO:0000256" key="2">
    <source>
        <dbReference type="SAM" id="Phobius"/>
    </source>
</evidence>
<organism evidence="4 5">
    <name type="scientific">Acetobacterium malicum</name>
    <dbReference type="NCBI Taxonomy" id="52692"/>
    <lineage>
        <taxon>Bacteria</taxon>
        <taxon>Bacillati</taxon>
        <taxon>Bacillota</taxon>
        <taxon>Clostridia</taxon>
        <taxon>Eubacteriales</taxon>
        <taxon>Eubacteriaceae</taxon>
        <taxon>Acetobacterium</taxon>
    </lineage>
</organism>
<dbReference type="PANTHER" id="PTHR10587">
    <property type="entry name" value="GLYCOSYL TRANSFERASE-RELATED"/>
    <property type="match status" value="1"/>
</dbReference>
<evidence type="ECO:0000313" key="4">
    <source>
        <dbReference type="EMBL" id="MBC3898483.1"/>
    </source>
</evidence>
<comment type="caution">
    <text evidence="4">The sequence shown here is derived from an EMBL/GenBank/DDBJ whole genome shotgun (WGS) entry which is preliminary data.</text>
</comment>
<keyword evidence="2" id="KW-0812">Transmembrane</keyword>
<evidence type="ECO:0000313" key="5">
    <source>
        <dbReference type="Proteomes" id="UP000622405"/>
    </source>
</evidence>
<reference evidence="4 5" key="1">
    <citation type="journal article" date="2020" name="mSystems">
        <title>Defining Genomic and Predicted Metabolic Features of the Acetobacterium Genus.</title>
        <authorList>
            <person name="Ross D.E."/>
            <person name="Marshall C.W."/>
            <person name="Gulliver D."/>
            <person name="May H.D."/>
            <person name="Norman R.S."/>
        </authorList>
    </citation>
    <scope>NUCLEOTIDE SEQUENCE [LARGE SCALE GENOMIC DNA]</scope>
    <source>
        <strain evidence="4 5">DSM 4132</strain>
    </source>
</reference>
<evidence type="ECO:0000256" key="1">
    <source>
        <dbReference type="SAM" id="MobiDB-lite"/>
    </source>
</evidence>
<dbReference type="EMBL" id="WJBE01000002">
    <property type="protein sequence ID" value="MBC3898483.1"/>
    <property type="molecule type" value="Genomic_DNA"/>
</dbReference>
<accession>A0ABR6YTF2</accession>
<dbReference type="PROSITE" id="PS51677">
    <property type="entry name" value="NODB"/>
    <property type="match status" value="1"/>
</dbReference>
<evidence type="ECO:0000259" key="3">
    <source>
        <dbReference type="PROSITE" id="PS51677"/>
    </source>
</evidence>
<keyword evidence="5" id="KW-1185">Reference proteome</keyword>
<dbReference type="Proteomes" id="UP000622405">
    <property type="component" value="Unassembled WGS sequence"/>
</dbReference>
<dbReference type="InterPro" id="IPR050248">
    <property type="entry name" value="Polysacc_deacetylase_ArnD"/>
</dbReference>
<protein>
    <submittedName>
        <fullName evidence="4">Polysaccharide deacetylase family protein</fullName>
    </submittedName>
</protein>
<dbReference type="InterPro" id="IPR002509">
    <property type="entry name" value="NODB_dom"/>
</dbReference>
<dbReference type="PANTHER" id="PTHR10587:SF125">
    <property type="entry name" value="POLYSACCHARIDE DEACETYLASE YHEN-RELATED"/>
    <property type="match status" value="1"/>
</dbReference>
<dbReference type="InterPro" id="IPR011330">
    <property type="entry name" value="Glyco_hydro/deAcase_b/a-brl"/>
</dbReference>
<proteinExistence type="predicted"/>
<feature type="transmembrane region" description="Helical" evidence="2">
    <location>
        <begin position="20"/>
        <end position="39"/>
    </location>
</feature>
<dbReference type="CDD" id="cd10944">
    <property type="entry name" value="CE4_SmPgdA_like"/>
    <property type="match status" value="1"/>
</dbReference>
<sequence length="309" mass="34262">MRKKTTPKLRIKNLPRFLTLSAMSLILIVMIIMSLFFLMTKMTELFNTQKQILQTSSAANSAESNAPKAETATVNNNNNPSANTATATNDADPLADIKSRLRSGDTAGIKVVFLTFDDGPSENTDELLDMLNEYDAKGTFFTTLHDNDNAKAMYRRIVDEGHTLANHTSSHDYGLYNNPDAFFADVDELDQYQKTITGQTQTSHVFRFPGGSTNSNEACVQGLVDRGWNYSDWNVSSGDGCADPPSSDVIAQMIIEGCRENDVSVVLSHAELKDSSRAAMPIVIETLQQEGYTFLSMEKDYNYPRHLEV</sequence>
<feature type="domain" description="NodB homology" evidence="3">
    <location>
        <begin position="110"/>
        <end position="295"/>
    </location>
</feature>